<dbReference type="SUPFAM" id="SSF47090">
    <property type="entry name" value="PGBD-like"/>
    <property type="match status" value="1"/>
</dbReference>
<reference evidence="3" key="1">
    <citation type="submission" date="2019-02" db="EMBL/GenBank/DDBJ databases">
        <authorList>
            <person name="Gruber-Vodicka R. H."/>
            <person name="Seah K. B. B."/>
        </authorList>
    </citation>
    <scope>NUCLEOTIDE SEQUENCE</scope>
    <source>
        <strain evidence="3">BECK_BZ123</strain>
    </source>
</reference>
<dbReference type="SUPFAM" id="SSF53955">
    <property type="entry name" value="Lysozyme-like"/>
    <property type="match status" value="1"/>
</dbReference>
<feature type="domain" description="TtsA-like Glycoside hydrolase family 108" evidence="2">
    <location>
        <begin position="10"/>
        <end position="93"/>
    </location>
</feature>
<dbReference type="InterPro" id="IPR036365">
    <property type="entry name" value="PGBD-like_sf"/>
</dbReference>
<evidence type="ECO:0000259" key="1">
    <source>
        <dbReference type="Pfam" id="PF01471"/>
    </source>
</evidence>
<proteinExistence type="predicted"/>
<accession>A0A450YEP9</accession>
<dbReference type="Pfam" id="PF05838">
    <property type="entry name" value="Glyco_hydro_108"/>
    <property type="match status" value="1"/>
</dbReference>
<dbReference type="InterPro" id="IPR036366">
    <property type="entry name" value="PGBDSf"/>
</dbReference>
<dbReference type="Pfam" id="PF01471">
    <property type="entry name" value="PG_binding_1"/>
    <property type="match status" value="1"/>
</dbReference>
<dbReference type="AlphaFoldDB" id="A0A450YEP9"/>
<protein>
    <submittedName>
        <fullName evidence="3">Lysozyme family protein</fullName>
    </submittedName>
</protein>
<dbReference type="Gene3D" id="1.20.141.10">
    <property type="entry name" value="Chitosanase, subunit A, domain 1"/>
    <property type="match status" value="1"/>
</dbReference>
<organism evidence="3">
    <name type="scientific">Candidatus Kentrum sp. TC</name>
    <dbReference type="NCBI Taxonomy" id="2126339"/>
    <lineage>
        <taxon>Bacteria</taxon>
        <taxon>Pseudomonadati</taxon>
        <taxon>Pseudomonadota</taxon>
        <taxon>Gammaproteobacteria</taxon>
        <taxon>Candidatus Kentrum</taxon>
    </lineage>
</organism>
<dbReference type="Gene3D" id="1.10.101.10">
    <property type="entry name" value="PGBD-like superfamily/PGBD"/>
    <property type="match status" value="1"/>
</dbReference>
<gene>
    <name evidence="3" type="ORF">BECKTC1821D_GA0114238_100831</name>
</gene>
<evidence type="ECO:0000313" key="3">
    <source>
        <dbReference type="EMBL" id="VFK40032.1"/>
    </source>
</evidence>
<dbReference type="CDD" id="cd13926">
    <property type="entry name" value="N-acetylmuramidase_GH108"/>
    <property type="match status" value="1"/>
</dbReference>
<name>A0A450YEP9_9GAMM</name>
<dbReference type="InterPro" id="IPR002477">
    <property type="entry name" value="Peptidoglycan-bd-like"/>
</dbReference>
<sequence>MKENFENALERVLVHEGGYVDHPKDPGGATNRGVTLATFQRFYGKQMGKEDLKGISGEQIKHIYKTGYWDKCRCDDLPEGVDYVVFDQAVNSGPGRSAKWLQKAVGVPQDGGIGPVTLGAAGQCSPPRAVGDMCDERLGFMRRIGNGELWETFGRGWQRRVDGVRAHGLALATGLSDAPEGIADYEIIRLGARGEWVRKLQKALGLEVDGIFGPDTQRALKAFQMDAGLDVDGIAGRNTWQALGLIA</sequence>
<feature type="domain" description="Peptidoglycan binding-like" evidence="1">
    <location>
        <begin position="206"/>
        <end position="243"/>
    </location>
</feature>
<dbReference type="InterPro" id="IPR023346">
    <property type="entry name" value="Lysozyme-like_dom_sf"/>
</dbReference>
<dbReference type="EMBL" id="CAADFS010000008">
    <property type="protein sequence ID" value="VFK40032.1"/>
    <property type="molecule type" value="Genomic_DNA"/>
</dbReference>
<dbReference type="InterPro" id="IPR008565">
    <property type="entry name" value="TtsA-like_GH18_dom"/>
</dbReference>
<evidence type="ECO:0000259" key="2">
    <source>
        <dbReference type="Pfam" id="PF05838"/>
    </source>
</evidence>